<name>A0A2N5V265_9BASI</name>
<accession>A0A2N5V265</accession>
<protein>
    <submittedName>
        <fullName evidence="1">Uncharacterized protein</fullName>
    </submittedName>
</protein>
<dbReference type="PANTHER" id="PTHR35871:SF1">
    <property type="entry name" value="CXC1-LIKE CYSTEINE CLUSTER ASSOCIATED WITH KDZ TRANSPOSASES DOMAIN-CONTAINING PROTEIN"/>
    <property type="match status" value="1"/>
</dbReference>
<comment type="caution">
    <text evidence="1">The sequence shown here is derived from an EMBL/GenBank/DDBJ whole genome shotgun (WGS) entry which is preliminary data.</text>
</comment>
<dbReference type="PANTHER" id="PTHR35871">
    <property type="entry name" value="EXPRESSED PROTEIN"/>
    <property type="match status" value="1"/>
</dbReference>
<sequence>MSESKDEGDPDGLATCHYEMEMDEINDANEMVQFMEDATNNIISNEDDSSGTEDEIFECLLPLFLDGINQDPQDGIDPSNENIDPILLDSSVQAQAASEIEARLNNRFNQYLSSPKSKSKPTLATKAKGQFKELNNAIISVTSLYTKKAKKGSLFKIPTDVLANLHKFNLLWRDYALEGFKSPSNSAAISTAKSAIWRSPTS</sequence>
<proteinExistence type="predicted"/>
<reference evidence="1 2" key="1">
    <citation type="submission" date="2017-11" db="EMBL/GenBank/DDBJ databases">
        <title>De novo assembly and phasing of dikaryotic genomes from two isolates of Puccinia coronata f. sp. avenae, the causal agent of oat crown rust.</title>
        <authorList>
            <person name="Miller M.E."/>
            <person name="Zhang Y."/>
            <person name="Omidvar V."/>
            <person name="Sperschneider J."/>
            <person name="Schwessinger B."/>
            <person name="Raley C."/>
            <person name="Palmer J.M."/>
            <person name="Garnica D."/>
            <person name="Upadhyaya N."/>
            <person name="Rathjen J."/>
            <person name="Taylor J.M."/>
            <person name="Park R.F."/>
            <person name="Dodds P.N."/>
            <person name="Hirsch C.D."/>
            <person name="Kianian S.F."/>
            <person name="Figueroa M."/>
        </authorList>
    </citation>
    <scope>NUCLEOTIDE SEQUENCE [LARGE SCALE GENOMIC DNA]</scope>
    <source>
        <strain evidence="1">12SD80</strain>
    </source>
</reference>
<evidence type="ECO:0000313" key="2">
    <source>
        <dbReference type="Proteomes" id="UP000235392"/>
    </source>
</evidence>
<dbReference type="EMBL" id="PGCI01000061">
    <property type="protein sequence ID" value="PLW44091.1"/>
    <property type="molecule type" value="Genomic_DNA"/>
</dbReference>
<dbReference type="Proteomes" id="UP000235392">
    <property type="component" value="Unassembled WGS sequence"/>
</dbReference>
<evidence type="ECO:0000313" key="1">
    <source>
        <dbReference type="EMBL" id="PLW44091.1"/>
    </source>
</evidence>
<dbReference type="AlphaFoldDB" id="A0A2N5V265"/>
<organism evidence="1 2">
    <name type="scientific">Puccinia coronata f. sp. avenae</name>
    <dbReference type="NCBI Taxonomy" id="200324"/>
    <lineage>
        <taxon>Eukaryota</taxon>
        <taxon>Fungi</taxon>
        <taxon>Dikarya</taxon>
        <taxon>Basidiomycota</taxon>
        <taxon>Pucciniomycotina</taxon>
        <taxon>Pucciniomycetes</taxon>
        <taxon>Pucciniales</taxon>
        <taxon>Pucciniaceae</taxon>
        <taxon>Puccinia</taxon>
    </lineage>
</organism>
<gene>
    <name evidence="1" type="ORF">PCASD_04870</name>
</gene>